<dbReference type="PROSITE" id="PS50235">
    <property type="entry name" value="USP_3"/>
    <property type="match status" value="1"/>
</dbReference>
<dbReference type="AlphaFoldDB" id="A0A1R2AMU5"/>
<dbReference type="InterPro" id="IPR038765">
    <property type="entry name" value="Papain-like_cys_pep_sf"/>
</dbReference>
<dbReference type="GO" id="GO:0004843">
    <property type="term" value="F:cysteine-type deubiquitinase activity"/>
    <property type="evidence" value="ECO:0007669"/>
    <property type="project" value="InterPro"/>
</dbReference>
<gene>
    <name evidence="3" type="ORF">SteCoe_37565</name>
</gene>
<dbReference type="Gene3D" id="3.90.70.10">
    <property type="entry name" value="Cysteine proteinases"/>
    <property type="match status" value="1"/>
</dbReference>
<proteinExistence type="predicted"/>
<evidence type="ECO:0000259" key="2">
    <source>
        <dbReference type="PROSITE" id="PS51283"/>
    </source>
</evidence>
<feature type="domain" description="USP" evidence="1">
    <location>
        <begin position="183"/>
        <end position="439"/>
    </location>
</feature>
<evidence type="ECO:0000313" key="3">
    <source>
        <dbReference type="EMBL" id="OMJ65829.1"/>
    </source>
</evidence>
<dbReference type="InterPro" id="IPR050164">
    <property type="entry name" value="Peptidase_C19"/>
</dbReference>
<dbReference type="Proteomes" id="UP000187209">
    <property type="component" value="Unassembled WGS sequence"/>
</dbReference>
<evidence type="ECO:0000313" key="4">
    <source>
        <dbReference type="Proteomes" id="UP000187209"/>
    </source>
</evidence>
<dbReference type="Pfam" id="PF00443">
    <property type="entry name" value="UCH"/>
    <property type="match status" value="1"/>
</dbReference>
<protein>
    <submittedName>
        <fullName evidence="3">Uncharacterized protein</fullName>
    </submittedName>
</protein>
<organism evidence="3 4">
    <name type="scientific">Stentor coeruleus</name>
    <dbReference type="NCBI Taxonomy" id="5963"/>
    <lineage>
        <taxon>Eukaryota</taxon>
        <taxon>Sar</taxon>
        <taxon>Alveolata</taxon>
        <taxon>Ciliophora</taxon>
        <taxon>Postciliodesmatophora</taxon>
        <taxon>Heterotrichea</taxon>
        <taxon>Heterotrichida</taxon>
        <taxon>Stentoridae</taxon>
        <taxon>Stentor</taxon>
    </lineage>
</organism>
<dbReference type="Pfam" id="PF06337">
    <property type="entry name" value="DUSP"/>
    <property type="match status" value="1"/>
</dbReference>
<dbReference type="PANTHER" id="PTHR24006">
    <property type="entry name" value="UBIQUITIN CARBOXYL-TERMINAL HYDROLASE"/>
    <property type="match status" value="1"/>
</dbReference>
<dbReference type="PROSITE" id="PS51283">
    <property type="entry name" value="DUSP"/>
    <property type="match status" value="1"/>
</dbReference>
<dbReference type="PANTHER" id="PTHR24006:SF827">
    <property type="entry name" value="UBIQUITIN CARBOXYL-TERMINAL HYDROLASE 34"/>
    <property type="match status" value="1"/>
</dbReference>
<dbReference type="InterPro" id="IPR035927">
    <property type="entry name" value="DUSP-like_sf"/>
</dbReference>
<name>A0A1R2AMU5_9CILI</name>
<dbReference type="SUPFAM" id="SSF143791">
    <property type="entry name" value="DUSP-like"/>
    <property type="match status" value="1"/>
</dbReference>
<accession>A0A1R2AMU5</accession>
<sequence>MTTHYFAHRRVKSMDCDRKIKLNYTNEEERIELELLGKIKISRYFAVEANWYSRWINHMEGGPDPGPIGTSSLILNGRPKTNMQYGQDYCILNLQQWIFLHAKYGSEPPLELLHPYVDTTFSDNCCVAHFLSTPATERNLLNIIAPARSQEFQSNSNSVSLPLSESLLIEFGNKGFLQKKFVFCIQLPEKYACVMAELNALLSTKNICQFFITKKGGVLTKIMGGLVSMILSKNYAIVKSIKFVEYLDQYLPNPQDCFFDYLFSKIDEETQLPFFQGLTSVTFHTTYTCNYCQDSNIYENIFSSLKIEAHKSIQAGITFFSEPIQSKSKCKQCKNPLIKKAELVSTGQLLIVNIRRFREIPYKYKVSTYTRISKNQEICGKKYTLSAVITHEGDAEAGKYLCYCKRGKSWYICCENGVFRAALADVLKKVALKLVYFESEQ</sequence>
<dbReference type="GO" id="GO:0005634">
    <property type="term" value="C:nucleus"/>
    <property type="evidence" value="ECO:0007669"/>
    <property type="project" value="TreeGrafter"/>
</dbReference>
<feature type="domain" description="DUSP" evidence="2">
    <location>
        <begin position="12"/>
        <end position="117"/>
    </location>
</feature>
<reference evidence="3 4" key="1">
    <citation type="submission" date="2016-11" db="EMBL/GenBank/DDBJ databases">
        <title>The macronuclear genome of Stentor coeruleus: a giant cell with tiny introns.</title>
        <authorList>
            <person name="Slabodnick M."/>
            <person name="Ruby J.G."/>
            <person name="Reiff S.B."/>
            <person name="Swart E.C."/>
            <person name="Gosai S."/>
            <person name="Prabakaran S."/>
            <person name="Witkowska E."/>
            <person name="Larue G.E."/>
            <person name="Fisher S."/>
            <person name="Freeman R.M."/>
            <person name="Gunawardena J."/>
            <person name="Chu W."/>
            <person name="Stover N.A."/>
            <person name="Gregory B.D."/>
            <person name="Nowacki M."/>
            <person name="Derisi J."/>
            <person name="Roy S.W."/>
            <person name="Marshall W.F."/>
            <person name="Sood P."/>
        </authorList>
    </citation>
    <scope>NUCLEOTIDE SEQUENCE [LARGE SCALE GENOMIC DNA]</scope>
    <source>
        <strain evidence="3">WM001</strain>
    </source>
</reference>
<evidence type="ECO:0000259" key="1">
    <source>
        <dbReference type="PROSITE" id="PS50235"/>
    </source>
</evidence>
<dbReference type="EMBL" id="MPUH01001927">
    <property type="protein sequence ID" value="OMJ65829.1"/>
    <property type="molecule type" value="Genomic_DNA"/>
</dbReference>
<dbReference type="GO" id="GO:0005829">
    <property type="term" value="C:cytosol"/>
    <property type="evidence" value="ECO:0007669"/>
    <property type="project" value="TreeGrafter"/>
</dbReference>
<dbReference type="Gene3D" id="3.30.2230.10">
    <property type="entry name" value="DUSP-like"/>
    <property type="match status" value="1"/>
</dbReference>
<dbReference type="OrthoDB" id="420187at2759"/>
<dbReference type="GO" id="GO:0016579">
    <property type="term" value="P:protein deubiquitination"/>
    <property type="evidence" value="ECO:0007669"/>
    <property type="project" value="InterPro"/>
</dbReference>
<dbReference type="InterPro" id="IPR001394">
    <property type="entry name" value="Peptidase_C19_UCH"/>
</dbReference>
<dbReference type="InterPro" id="IPR006615">
    <property type="entry name" value="Pept_C19_DUSP"/>
</dbReference>
<keyword evidence="4" id="KW-1185">Reference proteome</keyword>
<dbReference type="SUPFAM" id="SSF54001">
    <property type="entry name" value="Cysteine proteinases"/>
    <property type="match status" value="1"/>
</dbReference>
<comment type="caution">
    <text evidence="3">The sequence shown here is derived from an EMBL/GenBank/DDBJ whole genome shotgun (WGS) entry which is preliminary data.</text>
</comment>
<dbReference type="InterPro" id="IPR028889">
    <property type="entry name" value="USP"/>
</dbReference>